<evidence type="ECO:0000256" key="2">
    <source>
        <dbReference type="ARBA" id="ARBA00022676"/>
    </source>
</evidence>
<dbReference type="Proteomes" id="UP000596192">
    <property type="component" value="Chromosome"/>
</dbReference>
<protein>
    <submittedName>
        <fullName evidence="5">Glycosyltransferase family 2 protein</fullName>
    </submittedName>
</protein>
<evidence type="ECO:0000313" key="6">
    <source>
        <dbReference type="Proteomes" id="UP000596192"/>
    </source>
</evidence>
<dbReference type="GO" id="GO:0016757">
    <property type="term" value="F:glycosyltransferase activity"/>
    <property type="evidence" value="ECO:0007669"/>
    <property type="project" value="UniProtKB-KW"/>
</dbReference>
<evidence type="ECO:0000259" key="4">
    <source>
        <dbReference type="Pfam" id="PF00535"/>
    </source>
</evidence>
<dbReference type="SUPFAM" id="SSF53448">
    <property type="entry name" value="Nucleotide-diphospho-sugar transferases"/>
    <property type="match status" value="1"/>
</dbReference>
<gene>
    <name evidence="5" type="ORF">GKQ51_03920</name>
</gene>
<keyword evidence="3" id="KW-0808">Transferase</keyword>
<dbReference type="Pfam" id="PF00535">
    <property type="entry name" value="Glycos_transf_2"/>
    <property type="match status" value="1"/>
</dbReference>
<comment type="similarity">
    <text evidence="1">Belongs to the glycosyltransferase 2 family.</text>
</comment>
<dbReference type="RefSeq" id="WP_198867288.1">
    <property type="nucleotide sequence ID" value="NZ_CP066310.1"/>
</dbReference>
<name>A0AAP9YHI3_9GAMM</name>
<organism evidence="5 6">
    <name type="scientific">Azotobacter chroococcum</name>
    <dbReference type="NCBI Taxonomy" id="353"/>
    <lineage>
        <taxon>Bacteria</taxon>
        <taxon>Pseudomonadati</taxon>
        <taxon>Pseudomonadota</taxon>
        <taxon>Gammaproteobacteria</taxon>
        <taxon>Pseudomonadales</taxon>
        <taxon>Pseudomonadaceae</taxon>
        <taxon>Azotobacter</taxon>
    </lineage>
</organism>
<dbReference type="EMBL" id="CP066310">
    <property type="protein sequence ID" value="QQE89509.1"/>
    <property type="molecule type" value="Genomic_DNA"/>
</dbReference>
<feature type="domain" description="Glycosyltransferase 2-like" evidence="4">
    <location>
        <begin position="11"/>
        <end position="166"/>
    </location>
</feature>
<reference evidence="5 6" key="1">
    <citation type="submission" date="2020-12" db="EMBL/GenBank/DDBJ databases">
        <title>Genomic Analysis and Response surface optimization of nitrogen-fixing conditions for A. chroococcum strain HR1, Isolation from rhizosphere soil.</title>
        <authorList>
            <person name="Li J."/>
            <person name="Yang H."/>
            <person name="Liu H."/>
            <person name="Wang C."/>
            <person name="Tian Y."/>
            <person name="Lu X.Y."/>
        </authorList>
    </citation>
    <scope>NUCLEOTIDE SEQUENCE [LARGE SCALE GENOMIC DNA]</scope>
    <source>
        <strain evidence="5 6">HR1</strain>
    </source>
</reference>
<dbReference type="PANTHER" id="PTHR43179">
    <property type="entry name" value="RHAMNOSYLTRANSFERASE WBBL"/>
    <property type="match status" value="1"/>
</dbReference>
<evidence type="ECO:0000256" key="1">
    <source>
        <dbReference type="ARBA" id="ARBA00006739"/>
    </source>
</evidence>
<dbReference type="PANTHER" id="PTHR43179:SF12">
    <property type="entry name" value="GALACTOFURANOSYLTRANSFERASE GLFT2"/>
    <property type="match status" value="1"/>
</dbReference>
<accession>A0AAP9YHI3</accession>
<evidence type="ECO:0000313" key="5">
    <source>
        <dbReference type="EMBL" id="QQE89509.1"/>
    </source>
</evidence>
<dbReference type="InterPro" id="IPR029044">
    <property type="entry name" value="Nucleotide-diphossugar_trans"/>
</dbReference>
<proteinExistence type="inferred from homology"/>
<sequence>MSATYNSVPVSIVISTFEEGGALASTVRSVLSASYVPAEVIIVDDGSTDGSTERDWPPNVHVLQQEHSGIAHARNVGAEIASQPILVFLDAHCSVDQNWLLPILGVLESVPDALVGPSVRDAREPGFAGCGAQIIDPLFTYRWSQSDNYGVREVGLVPGGCIAVRRECFLGDGGFAPFREFGLEDVDLSLRWWRAGHPLLGAPQSHIVHCFRTHAPYRPEPQAWVENVLHTALRHLSGERLRSSVRRCSQFESFNAAIAALLAQPWIAGHERIEMSACRTINGYIEQWAPRAWTPYALAAKRG</sequence>
<evidence type="ECO:0000256" key="3">
    <source>
        <dbReference type="ARBA" id="ARBA00022679"/>
    </source>
</evidence>
<keyword evidence="2" id="KW-0328">Glycosyltransferase</keyword>
<dbReference type="InterPro" id="IPR001173">
    <property type="entry name" value="Glyco_trans_2-like"/>
</dbReference>
<dbReference type="AlphaFoldDB" id="A0AAP9YHI3"/>
<dbReference type="Gene3D" id="3.90.550.10">
    <property type="entry name" value="Spore Coat Polysaccharide Biosynthesis Protein SpsA, Chain A"/>
    <property type="match status" value="1"/>
</dbReference>